<name>A0AAE6FYB2_MYXXA</name>
<accession>A0AAE6FYB2</accession>
<feature type="chain" id="PRO_5041958935" evidence="2">
    <location>
        <begin position="21"/>
        <end position="150"/>
    </location>
</feature>
<protein>
    <submittedName>
        <fullName evidence="3">Uncharacterized protein</fullName>
    </submittedName>
</protein>
<evidence type="ECO:0000313" key="3">
    <source>
        <dbReference type="EMBL" id="QDE67429.1"/>
    </source>
</evidence>
<dbReference type="AlphaFoldDB" id="A0AAE6FYB2"/>
<feature type="region of interest" description="Disordered" evidence="1">
    <location>
        <begin position="20"/>
        <end position="73"/>
    </location>
</feature>
<keyword evidence="2" id="KW-0732">Signal</keyword>
<dbReference type="EMBL" id="CP017174">
    <property type="protein sequence ID" value="QDE67429.1"/>
    <property type="molecule type" value="Genomic_DNA"/>
</dbReference>
<dbReference type="RefSeq" id="WP_140797837.1">
    <property type="nucleotide sequence ID" value="NZ_CP017172.1"/>
</dbReference>
<dbReference type="Proteomes" id="UP000320179">
    <property type="component" value="Chromosome"/>
</dbReference>
<evidence type="ECO:0000313" key="4">
    <source>
        <dbReference type="Proteomes" id="UP000320179"/>
    </source>
</evidence>
<organism evidence="3 4">
    <name type="scientific">Myxococcus xanthus</name>
    <dbReference type="NCBI Taxonomy" id="34"/>
    <lineage>
        <taxon>Bacteria</taxon>
        <taxon>Pseudomonadati</taxon>
        <taxon>Myxococcota</taxon>
        <taxon>Myxococcia</taxon>
        <taxon>Myxococcales</taxon>
        <taxon>Cystobacterineae</taxon>
        <taxon>Myxococcaceae</taxon>
        <taxon>Myxococcus</taxon>
    </lineage>
</organism>
<reference evidence="3 4" key="1">
    <citation type="journal article" date="2019" name="Science">
        <title>Social genes are selection hotspots in kin groups of a soil microbe.</title>
        <authorList>
            <person name="Wielgoss S."/>
            <person name="Wolfensberger R."/>
            <person name="Sun L."/>
            <person name="Fiegna F."/>
            <person name="Velicer G.J."/>
        </authorList>
    </citation>
    <scope>NUCLEOTIDE SEQUENCE [LARGE SCALE GENOMIC DNA]</scope>
    <source>
        <strain evidence="3 4">MC3.5.9c15</strain>
    </source>
</reference>
<proteinExistence type="predicted"/>
<evidence type="ECO:0000256" key="1">
    <source>
        <dbReference type="SAM" id="MobiDB-lite"/>
    </source>
</evidence>
<gene>
    <name evidence="3" type="ORF">BHS09_10770</name>
</gene>
<sequence>MKLKVIGMIAGLAWGGAALAQGSQDPAMPPEPSTPREPSMPQDPSMQHPPSSGSEMSGGMGGSQMQGQQELSGSVVAMRKDKLYIKDENGAVVPVGVNHSTQIDGKTIEKHRDIHSHLRREIKEGDQVRTKFNVEKTTENMASSIEKMSK</sequence>
<feature type="signal peptide" evidence="2">
    <location>
        <begin position="1"/>
        <end position="20"/>
    </location>
</feature>
<evidence type="ECO:0000256" key="2">
    <source>
        <dbReference type="SAM" id="SignalP"/>
    </source>
</evidence>